<organism evidence="4 5">
    <name type="scientific">Priapulus caudatus</name>
    <name type="common">Priapulid worm</name>
    <dbReference type="NCBI Taxonomy" id="37621"/>
    <lineage>
        <taxon>Eukaryota</taxon>
        <taxon>Metazoa</taxon>
        <taxon>Ecdysozoa</taxon>
        <taxon>Scalidophora</taxon>
        <taxon>Priapulida</taxon>
        <taxon>Priapulimorpha</taxon>
        <taxon>Priapulimorphida</taxon>
        <taxon>Priapulidae</taxon>
        <taxon>Priapulus</taxon>
    </lineage>
</organism>
<dbReference type="InterPro" id="IPR015943">
    <property type="entry name" value="WD40/YVTN_repeat-like_dom_sf"/>
</dbReference>
<keyword evidence="1 3" id="KW-0853">WD repeat</keyword>
<dbReference type="Gene3D" id="2.130.10.10">
    <property type="entry name" value="YVTN repeat-like/Quinoprotein amine dehydrogenase"/>
    <property type="match status" value="2"/>
</dbReference>
<evidence type="ECO:0000313" key="5">
    <source>
        <dbReference type="RefSeq" id="XP_014670567.1"/>
    </source>
</evidence>
<keyword evidence="4" id="KW-1185">Reference proteome</keyword>
<evidence type="ECO:0000256" key="3">
    <source>
        <dbReference type="PROSITE-ProRule" id="PRU00221"/>
    </source>
</evidence>
<evidence type="ECO:0000256" key="2">
    <source>
        <dbReference type="ARBA" id="ARBA00022737"/>
    </source>
</evidence>
<dbReference type="PROSITE" id="PS50082">
    <property type="entry name" value="WD_REPEATS_2"/>
    <property type="match status" value="1"/>
</dbReference>
<proteinExistence type="predicted"/>
<evidence type="ECO:0000256" key="1">
    <source>
        <dbReference type="ARBA" id="ARBA00022574"/>
    </source>
</evidence>
<dbReference type="SUPFAM" id="SSF50978">
    <property type="entry name" value="WD40 repeat-like"/>
    <property type="match status" value="1"/>
</dbReference>
<dbReference type="SMART" id="SM00320">
    <property type="entry name" value="WD40"/>
    <property type="match status" value="4"/>
</dbReference>
<keyword evidence="2" id="KW-0677">Repeat</keyword>
<dbReference type="PROSITE" id="PS50294">
    <property type="entry name" value="WD_REPEATS_REGION"/>
    <property type="match status" value="1"/>
</dbReference>
<sequence>MRRESPDPLFMLHGSNAPISAVHFWNPGEGSKWKLLSGTAQGKIHIWDVESRRSDVILSTAHGKGILWLEGLDSNSFLSQCRDGELSKWTLEAAGWQSKCIGRTGVGFCGSSRSGSLLAKPAADDRSFELIDLTSGNVAQTFRAGDDAGMPMCVALRRRDMTDAPVLFAGYESGEVRAWDATGRGEVGTSLRPHRDPALAMDVDATLRGVSGSVDEALQGWRHHEGRLVDGGSTTMTSAGVGAVTIRDDRAIVAVARWDSHISVFDWKKFKPLAVLACHQEAVQCLDFRTASVEPHLLVAGSKDTLLSVWQLY</sequence>
<name>A0ABM1EEE6_PRICU</name>
<dbReference type="RefSeq" id="XP_014670567.1">
    <property type="nucleotide sequence ID" value="XM_014815081.1"/>
</dbReference>
<dbReference type="PANTHER" id="PTHR19854:SF1">
    <property type="entry name" value="GUANINE NUCLEOTIDE-BINDING PROTEIN SUBUNIT BETA-LIKE PROTEIN 1"/>
    <property type="match status" value="1"/>
</dbReference>
<accession>A0ABM1EEE6</accession>
<dbReference type="InterPro" id="IPR036322">
    <property type="entry name" value="WD40_repeat_dom_sf"/>
</dbReference>
<dbReference type="Proteomes" id="UP000695022">
    <property type="component" value="Unplaced"/>
</dbReference>
<dbReference type="PANTHER" id="PTHR19854">
    <property type="entry name" value="TRANSDUCIN BETA-LIKE 3"/>
    <property type="match status" value="1"/>
</dbReference>
<evidence type="ECO:0000313" key="4">
    <source>
        <dbReference type="Proteomes" id="UP000695022"/>
    </source>
</evidence>
<dbReference type="InterPro" id="IPR001680">
    <property type="entry name" value="WD40_rpt"/>
</dbReference>
<dbReference type="Pfam" id="PF00400">
    <property type="entry name" value="WD40"/>
    <property type="match status" value="1"/>
</dbReference>
<protein>
    <submittedName>
        <fullName evidence="5">Guanine nucleotide-binding protein subunit beta-like protein 1</fullName>
    </submittedName>
</protein>
<gene>
    <name evidence="5" type="primary">LOC106811459</name>
</gene>
<reference evidence="5" key="1">
    <citation type="submission" date="2025-08" db="UniProtKB">
        <authorList>
            <consortium name="RefSeq"/>
        </authorList>
    </citation>
    <scope>IDENTIFICATION</scope>
</reference>
<feature type="repeat" description="WD" evidence="3">
    <location>
        <begin position="276"/>
        <end position="313"/>
    </location>
</feature>
<dbReference type="GeneID" id="106811459"/>